<dbReference type="PANTHER" id="PTHR43280:SF2">
    <property type="entry name" value="HTH-TYPE TRANSCRIPTIONAL REGULATOR EXSA"/>
    <property type="match status" value="1"/>
</dbReference>
<evidence type="ECO:0000259" key="2">
    <source>
        <dbReference type="PROSITE" id="PS01124"/>
    </source>
</evidence>
<organism evidence="3 4">
    <name type="scientific">Cohnella ginsengisoli</name>
    <dbReference type="NCBI Taxonomy" id="425004"/>
    <lineage>
        <taxon>Bacteria</taxon>
        <taxon>Bacillati</taxon>
        <taxon>Bacillota</taxon>
        <taxon>Bacilli</taxon>
        <taxon>Bacillales</taxon>
        <taxon>Paenibacillaceae</taxon>
        <taxon>Cohnella</taxon>
    </lineage>
</organism>
<keyword evidence="4" id="KW-1185">Reference proteome</keyword>
<comment type="caution">
    <text evidence="3">The sequence shown here is derived from an EMBL/GenBank/DDBJ whole genome shotgun (WGS) entry which is preliminary data.</text>
</comment>
<keyword evidence="1" id="KW-0238">DNA-binding</keyword>
<reference evidence="3 4" key="1">
    <citation type="submission" date="2022-10" db="EMBL/GenBank/DDBJ databases">
        <title>Comparative genomic analysis of Cohnella hashimotonis sp. nov., isolated from the International Space Station.</title>
        <authorList>
            <person name="Simpson A."/>
            <person name="Venkateswaran K."/>
        </authorList>
    </citation>
    <scope>NUCLEOTIDE SEQUENCE [LARGE SCALE GENOMIC DNA]</scope>
    <source>
        <strain evidence="3 4">DSM 18997</strain>
    </source>
</reference>
<sequence length="295" mass="34240">MLAWLRESQLWCESHLRVSFSCFVGETAVGVDEIPSTYRTLQQLSQYRFIYGFGTIVRQADIDESAREDGKISAMEETELMDALNNGQLNEAKEIFRQMMDRQKKLKYESMMTNMLQIAYIIHNRMANMEDYGDSDAPININQSLKELLDAETADEWRLSLEQSFARMTKLVKERKEKRSSALADSAVSYIHLHYRDASLCLDTIAEHLKYSKVYLSKVFRETVGHSVAEYITDYRISKVVEDLGSGCSIDELLERNGVDNKKYFYTLFKRKMGVSIREYRTITIMQQPVSEDKN</sequence>
<dbReference type="GO" id="GO:0043565">
    <property type="term" value="F:sequence-specific DNA binding"/>
    <property type="evidence" value="ECO:0007669"/>
    <property type="project" value="InterPro"/>
</dbReference>
<evidence type="ECO:0000313" key="4">
    <source>
        <dbReference type="Proteomes" id="UP001153387"/>
    </source>
</evidence>
<dbReference type="GO" id="GO:0003700">
    <property type="term" value="F:DNA-binding transcription factor activity"/>
    <property type="evidence" value="ECO:0007669"/>
    <property type="project" value="InterPro"/>
</dbReference>
<feature type="domain" description="HTH araC/xylS-type" evidence="2">
    <location>
        <begin position="185"/>
        <end position="283"/>
    </location>
</feature>
<name>A0A9X4KK26_9BACL</name>
<proteinExistence type="predicted"/>
<dbReference type="Pfam" id="PF12833">
    <property type="entry name" value="HTH_18"/>
    <property type="match status" value="1"/>
</dbReference>
<dbReference type="InterPro" id="IPR018060">
    <property type="entry name" value="HTH_AraC"/>
</dbReference>
<dbReference type="SMART" id="SM00342">
    <property type="entry name" value="HTH_ARAC"/>
    <property type="match status" value="1"/>
</dbReference>
<dbReference type="Gene3D" id="1.10.10.60">
    <property type="entry name" value="Homeodomain-like"/>
    <property type="match status" value="2"/>
</dbReference>
<evidence type="ECO:0000256" key="1">
    <source>
        <dbReference type="ARBA" id="ARBA00023125"/>
    </source>
</evidence>
<dbReference type="AlphaFoldDB" id="A0A9X4KK26"/>
<dbReference type="EMBL" id="JAPDHZ010000002">
    <property type="protein sequence ID" value="MDG0791310.1"/>
    <property type="molecule type" value="Genomic_DNA"/>
</dbReference>
<dbReference type="RefSeq" id="WP_277565071.1">
    <property type="nucleotide sequence ID" value="NZ_JAPDHZ010000002.1"/>
</dbReference>
<dbReference type="PROSITE" id="PS01124">
    <property type="entry name" value="HTH_ARAC_FAMILY_2"/>
    <property type="match status" value="1"/>
</dbReference>
<gene>
    <name evidence="3" type="ORF">OMP38_10805</name>
</gene>
<dbReference type="Proteomes" id="UP001153387">
    <property type="component" value="Unassembled WGS sequence"/>
</dbReference>
<dbReference type="PANTHER" id="PTHR43280">
    <property type="entry name" value="ARAC-FAMILY TRANSCRIPTIONAL REGULATOR"/>
    <property type="match status" value="1"/>
</dbReference>
<protein>
    <submittedName>
        <fullName evidence="3">AraC family transcriptional regulator</fullName>
    </submittedName>
</protein>
<evidence type="ECO:0000313" key="3">
    <source>
        <dbReference type="EMBL" id="MDG0791310.1"/>
    </source>
</evidence>
<accession>A0A9X4KK26</accession>